<dbReference type="CDD" id="cd03129">
    <property type="entry name" value="GAT1_Peptidase_E_like"/>
    <property type="match status" value="1"/>
</dbReference>
<dbReference type="InterPro" id="IPR029062">
    <property type="entry name" value="Class_I_gatase-like"/>
</dbReference>
<gene>
    <name evidence="5" type="ORF">BKK55_03135</name>
</gene>
<evidence type="ECO:0000313" key="5">
    <source>
        <dbReference type="EMBL" id="OOF58135.1"/>
    </source>
</evidence>
<dbReference type="Proteomes" id="UP000188541">
    <property type="component" value="Unassembled WGS sequence"/>
</dbReference>
<protein>
    <submittedName>
        <fullName evidence="5">Peptidase S51</fullName>
    </submittedName>
</protein>
<evidence type="ECO:0000256" key="4">
    <source>
        <dbReference type="ARBA" id="ARBA00022825"/>
    </source>
</evidence>
<dbReference type="PANTHER" id="PTHR20842">
    <property type="entry name" value="PROTEASE S51 ALPHA-ASPARTYL DIPEPTIDASE"/>
    <property type="match status" value="1"/>
</dbReference>
<organism evidence="5 6">
    <name type="scientific">Rodentibacter genomosp. 2</name>
    <dbReference type="NCBI Taxonomy" id="1908266"/>
    <lineage>
        <taxon>Bacteria</taxon>
        <taxon>Pseudomonadati</taxon>
        <taxon>Pseudomonadota</taxon>
        <taxon>Gammaproteobacteria</taxon>
        <taxon>Pasteurellales</taxon>
        <taxon>Pasteurellaceae</taxon>
        <taxon>Rodentibacter</taxon>
    </lineage>
</organism>
<evidence type="ECO:0000256" key="2">
    <source>
        <dbReference type="ARBA" id="ARBA00022670"/>
    </source>
</evidence>
<dbReference type="GO" id="GO:0008236">
    <property type="term" value="F:serine-type peptidase activity"/>
    <property type="evidence" value="ECO:0007669"/>
    <property type="project" value="UniProtKB-KW"/>
</dbReference>
<evidence type="ECO:0000256" key="1">
    <source>
        <dbReference type="ARBA" id="ARBA00006534"/>
    </source>
</evidence>
<keyword evidence="4" id="KW-0720">Serine protease</keyword>
<evidence type="ECO:0000256" key="3">
    <source>
        <dbReference type="ARBA" id="ARBA00022801"/>
    </source>
</evidence>
<dbReference type="EMBL" id="MLHO01000017">
    <property type="protein sequence ID" value="OOF58135.1"/>
    <property type="molecule type" value="Genomic_DNA"/>
</dbReference>
<dbReference type="Pfam" id="PF03575">
    <property type="entry name" value="Peptidase_S51"/>
    <property type="match status" value="1"/>
</dbReference>
<dbReference type="OrthoDB" id="3373764at2"/>
<dbReference type="STRING" id="1908266.BKK55_03135"/>
<proteinExistence type="inferred from homology"/>
<keyword evidence="2" id="KW-0645">Protease</keyword>
<name>A0A1V3JNA9_9PAST</name>
<dbReference type="AlphaFoldDB" id="A0A1V3JNA9"/>
<comment type="similarity">
    <text evidence="1">Belongs to the peptidase S51 family.</text>
</comment>
<reference evidence="5 6" key="1">
    <citation type="submission" date="2016-10" db="EMBL/GenBank/DDBJ databases">
        <title>Rodentibacter gen. nov. and new species.</title>
        <authorList>
            <person name="Christensen H."/>
        </authorList>
    </citation>
    <scope>NUCLEOTIDE SEQUENCE [LARGE SCALE GENOMIC DNA]</scope>
    <source>
        <strain evidence="5 6">1996246016</strain>
    </source>
</reference>
<comment type="caution">
    <text evidence="5">The sequence shown here is derived from an EMBL/GenBank/DDBJ whole genome shotgun (WGS) entry which is preliminary data.</text>
</comment>
<keyword evidence="3" id="KW-0378">Hydrolase</keyword>
<dbReference type="RefSeq" id="WP_077550534.1">
    <property type="nucleotide sequence ID" value="NZ_MLHO01000017.1"/>
</dbReference>
<dbReference type="InterPro" id="IPR005320">
    <property type="entry name" value="Peptidase_S51"/>
</dbReference>
<dbReference type="Gene3D" id="3.40.50.880">
    <property type="match status" value="1"/>
</dbReference>
<dbReference type="SUPFAM" id="SSF52317">
    <property type="entry name" value="Class I glutamine amidotransferase-like"/>
    <property type="match status" value="1"/>
</dbReference>
<sequence>MSKKLFLTSYLAGTKNLLSTFLSPLKDKRVLFIPTAANVEEYTAYVDEALSVFKHLDIDVHVLDISQAEREYVISALENFPCLYVSGGNTFYLLQELKKKDLIAVIKKRILENLIYIGESAGAIIASENIDYIQLLDDRNKASALEEYSGLNLVNFYILPHYEEFPFVESTKNTMQSYAEQLNLLPINNHQAIIFNDEKYAIYEEV</sequence>
<dbReference type="PANTHER" id="PTHR20842:SF0">
    <property type="entry name" value="ALPHA-ASPARTYL DIPEPTIDASE"/>
    <property type="match status" value="1"/>
</dbReference>
<keyword evidence="6" id="KW-1185">Reference proteome</keyword>
<accession>A0A1V3JNA9</accession>
<evidence type="ECO:0000313" key="6">
    <source>
        <dbReference type="Proteomes" id="UP000188541"/>
    </source>
</evidence>
<dbReference type="GO" id="GO:0006508">
    <property type="term" value="P:proteolysis"/>
    <property type="evidence" value="ECO:0007669"/>
    <property type="project" value="UniProtKB-KW"/>
</dbReference>